<evidence type="ECO:0000313" key="2">
    <source>
        <dbReference type="Proteomes" id="UP000541770"/>
    </source>
</evidence>
<reference evidence="1 2" key="1">
    <citation type="submission" date="2020-07" db="EMBL/GenBank/DDBJ databases">
        <title>Diversity of carbapenemase encoding genes among Pseudomonas putida group clinical isolates in a tertiary Brazilian hospital.</title>
        <authorList>
            <person name="Alberto-Lei F."/>
            <person name="Nodari C.S."/>
            <person name="Streling A.P."/>
            <person name="Paulino J.T."/>
            <person name="Bessa-Neto F.O."/>
            <person name="Cayo R."/>
            <person name="Gales A.C."/>
        </authorList>
    </citation>
    <scope>NUCLEOTIDE SEQUENCE [LARGE SCALE GENOMIC DNA]</scope>
    <source>
        <strain evidence="1 2">14802</strain>
    </source>
</reference>
<accession>A0A7W2Q0Q3</accession>
<dbReference type="Proteomes" id="UP000541770">
    <property type="component" value="Unassembled WGS sequence"/>
</dbReference>
<evidence type="ECO:0000313" key="1">
    <source>
        <dbReference type="EMBL" id="MBA6067698.1"/>
    </source>
</evidence>
<sequence length="73" mass="7879">MAGIPQPWLDELYDGPALVTDPDGRAAVLNEMAYAASRRKDVDAGALSDMLELVEAARIWGLTMGQQDDSSIE</sequence>
<gene>
    <name evidence="1" type="ORF">H4C75_23460</name>
</gene>
<protein>
    <submittedName>
        <fullName evidence="1">Uncharacterized protein</fullName>
    </submittedName>
</protein>
<dbReference type="AlphaFoldDB" id="A0A7W2Q0Q3"/>
<dbReference type="EMBL" id="JACGDE010000019">
    <property type="protein sequence ID" value="MBA6067698.1"/>
    <property type="molecule type" value="Genomic_DNA"/>
</dbReference>
<name>A0A7W2Q0Q3_9PSED</name>
<proteinExistence type="predicted"/>
<organism evidence="1 2">
    <name type="scientific">Pseudomonas mosselii</name>
    <dbReference type="NCBI Taxonomy" id="78327"/>
    <lineage>
        <taxon>Bacteria</taxon>
        <taxon>Pseudomonadati</taxon>
        <taxon>Pseudomonadota</taxon>
        <taxon>Gammaproteobacteria</taxon>
        <taxon>Pseudomonadales</taxon>
        <taxon>Pseudomonadaceae</taxon>
        <taxon>Pseudomonas</taxon>
    </lineage>
</organism>
<comment type="caution">
    <text evidence="1">The sequence shown here is derived from an EMBL/GenBank/DDBJ whole genome shotgun (WGS) entry which is preliminary data.</text>
</comment>
<dbReference type="RefSeq" id="WP_182324510.1">
    <property type="nucleotide sequence ID" value="NZ_JACGDE010000019.1"/>
</dbReference>